<dbReference type="InterPro" id="IPR008906">
    <property type="entry name" value="HATC_C_dom"/>
</dbReference>
<evidence type="ECO:0000256" key="1">
    <source>
        <dbReference type="ARBA" id="ARBA00004123"/>
    </source>
</evidence>
<dbReference type="Pfam" id="PF05699">
    <property type="entry name" value="Dimer_Tnp_hAT"/>
    <property type="match status" value="1"/>
</dbReference>
<dbReference type="AlphaFoldDB" id="A0A6P6T0F1"/>
<evidence type="ECO:0000256" key="4">
    <source>
        <dbReference type="ARBA" id="ARBA00022833"/>
    </source>
</evidence>
<evidence type="ECO:0000256" key="2">
    <source>
        <dbReference type="ARBA" id="ARBA00022723"/>
    </source>
</evidence>
<reference evidence="11" key="2">
    <citation type="submission" date="2025-08" db="UniProtKB">
        <authorList>
            <consortium name="RefSeq"/>
        </authorList>
    </citation>
    <scope>IDENTIFICATION</scope>
    <source>
        <tissue evidence="11">Leaves</tissue>
    </source>
</reference>
<dbReference type="GO" id="GO:0046983">
    <property type="term" value="F:protein dimerization activity"/>
    <property type="evidence" value="ECO:0007669"/>
    <property type="project" value="InterPro"/>
</dbReference>
<name>A0A6P6T0F1_COFAR</name>
<feature type="compositionally biased region" description="Polar residues" evidence="8">
    <location>
        <begin position="1"/>
        <end position="12"/>
    </location>
</feature>
<comment type="subcellular location">
    <subcellularLocation>
        <location evidence="1">Nucleus</location>
    </subcellularLocation>
</comment>
<evidence type="ECO:0000259" key="9">
    <source>
        <dbReference type="PROSITE" id="PS50808"/>
    </source>
</evidence>
<proteinExistence type="predicted"/>
<dbReference type="PROSITE" id="PS50808">
    <property type="entry name" value="ZF_BED"/>
    <property type="match status" value="1"/>
</dbReference>
<dbReference type="Proteomes" id="UP001652660">
    <property type="component" value="Chromosome 6e"/>
</dbReference>
<keyword evidence="4" id="KW-0862">Zinc</keyword>
<feature type="region of interest" description="Disordered" evidence="8">
    <location>
        <begin position="1"/>
        <end position="31"/>
    </location>
</feature>
<dbReference type="InterPro" id="IPR003656">
    <property type="entry name" value="Znf_BED"/>
</dbReference>
<keyword evidence="3 7" id="KW-0863">Zinc-finger</keyword>
<feature type="domain" description="BED-type" evidence="9">
    <location>
        <begin position="31"/>
        <end position="90"/>
    </location>
</feature>
<evidence type="ECO:0000313" key="11">
    <source>
        <dbReference type="RefSeq" id="XP_027071783.2"/>
    </source>
</evidence>
<dbReference type="PANTHER" id="PTHR32166:SF121">
    <property type="entry name" value="DUF659 DOMAIN-CONTAINING PROTEIN"/>
    <property type="match status" value="1"/>
</dbReference>
<keyword evidence="10" id="KW-1185">Reference proteome</keyword>
<dbReference type="InterPro" id="IPR012337">
    <property type="entry name" value="RNaseH-like_sf"/>
</dbReference>
<dbReference type="OrthoDB" id="1741262at2759"/>
<reference evidence="10" key="1">
    <citation type="journal article" date="2025" name="Foods">
        <title>Unveiling the Microbial Signatures of Arabica Coffee Cherries: Insights into Ripeness Specific Diversity, Functional Traits, and Implications for Quality and Safety.</title>
        <authorList>
            <consortium name="RefSeq"/>
            <person name="Tenea G.N."/>
            <person name="Cifuentes V."/>
            <person name="Reyes P."/>
            <person name="Cevallos-Vallejos M."/>
        </authorList>
    </citation>
    <scope>NUCLEOTIDE SEQUENCE [LARGE SCALE GENOMIC DNA]</scope>
</reference>
<keyword evidence="5" id="KW-0238">DNA-binding</keyword>
<dbReference type="GO" id="GO:0005634">
    <property type="term" value="C:nucleus"/>
    <property type="evidence" value="ECO:0007669"/>
    <property type="project" value="UniProtKB-SubCell"/>
</dbReference>
<feature type="compositionally biased region" description="Polar residues" evidence="8">
    <location>
        <begin position="19"/>
        <end position="28"/>
    </location>
</feature>
<protein>
    <recommendedName>
        <fullName evidence="9">BED-type domain-containing protein</fullName>
    </recommendedName>
</protein>
<accession>A0A6P6T0F1</accession>
<keyword evidence="2" id="KW-0479">Metal-binding</keyword>
<dbReference type="InterPro" id="IPR007021">
    <property type="entry name" value="DUF659"/>
</dbReference>
<dbReference type="RefSeq" id="XP_027071783.2">
    <property type="nucleotide sequence ID" value="XM_027215982.2"/>
</dbReference>
<dbReference type="GeneID" id="113696588"/>
<evidence type="ECO:0000256" key="5">
    <source>
        <dbReference type="ARBA" id="ARBA00023125"/>
    </source>
</evidence>
<organism evidence="10 11">
    <name type="scientific">Coffea arabica</name>
    <name type="common">Arabian coffee</name>
    <dbReference type="NCBI Taxonomy" id="13443"/>
    <lineage>
        <taxon>Eukaryota</taxon>
        <taxon>Viridiplantae</taxon>
        <taxon>Streptophyta</taxon>
        <taxon>Embryophyta</taxon>
        <taxon>Tracheophyta</taxon>
        <taxon>Spermatophyta</taxon>
        <taxon>Magnoliopsida</taxon>
        <taxon>eudicotyledons</taxon>
        <taxon>Gunneridae</taxon>
        <taxon>Pentapetalae</taxon>
        <taxon>asterids</taxon>
        <taxon>lamiids</taxon>
        <taxon>Gentianales</taxon>
        <taxon>Rubiaceae</taxon>
        <taxon>Ixoroideae</taxon>
        <taxon>Gardenieae complex</taxon>
        <taxon>Bertiereae - Coffeeae clade</taxon>
        <taxon>Coffeeae</taxon>
        <taxon>Coffea</taxon>
    </lineage>
</organism>
<dbReference type="Pfam" id="PF04937">
    <property type="entry name" value="DUF659"/>
    <property type="match status" value="1"/>
</dbReference>
<evidence type="ECO:0000256" key="8">
    <source>
        <dbReference type="SAM" id="MobiDB-lite"/>
    </source>
</evidence>
<gene>
    <name evidence="11" type="primary">LOC113696588</name>
</gene>
<evidence type="ECO:0000313" key="10">
    <source>
        <dbReference type="Proteomes" id="UP001652660"/>
    </source>
</evidence>
<evidence type="ECO:0000256" key="3">
    <source>
        <dbReference type="ARBA" id="ARBA00022771"/>
    </source>
</evidence>
<dbReference type="GO" id="GO:0003677">
    <property type="term" value="F:DNA binding"/>
    <property type="evidence" value="ECO:0007669"/>
    <property type="project" value="UniProtKB-KW"/>
</dbReference>
<dbReference type="GO" id="GO:0008270">
    <property type="term" value="F:zinc ion binding"/>
    <property type="evidence" value="ECO:0007669"/>
    <property type="project" value="UniProtKB-KW"/>
</dbReference>
<sequence length="732" mass="83278">MEAGSGSNSQCSPGGPFNSEGSASQPQGHRQKTDIAWGYVSEGRNAQGRKTMTCTYCFKVFHGGGIHRMKQHLAGVTGSVTSCPNVDPAVRLAILTCLQENDKKSKEKRGDFGVESPFGQPVHEFVGDEVQEVPPPRIREISMNEAGTSLGKGKRKTTAPTGIHAFFKGGRDSAQPTIKACLQSKDKWQNTDMAIALWFYDACIPINAVNSPFFQKAIDQIASMGHGYKAPSYHSLRVTLLRDAKKDVQLVVDSFRNTWAETGCTIMGDGWKDSRQRPLINFLVYCPKGISFIKSIDASDIVTNAENLCNLFVEIVEMVGSKNVVHLVTDNASNYKVAGTLLNERYPTICWSPCAAHCINLILKDIGEMGTVKSLVALAATVTVFVYNHKYVRNWLRKTNGWREIIRPGETRFATTFIALKSLHDHKDSLQALVTSGDYKKFLKMNKGKEVKQIVLDDRFWNNCLITVRIMGPIIRLLRVCDTDERPSLGYVYEGMFRAITGIKKLFRSSERLYKPYIDIINDRWDRMLRKNLHATAYFLNPAFQYDTATFSTHPEITNGLLDYIESKVDWCSVENLTREIGMYREREGSFGRKLAILTSKKDRPENWWKLFGCDAPNLQKLAIRVLSQTASSSGCERNWSVFERIHTKKRNRLEHQRLNDLVYVHYNLRLQYRHNQQKRSYDPVDYESIDKTEFWVVEEEQEGEFDYEELEEELEELPIHGQCSNSEQLEG</sequence>
<dbReference type="PANTHER" id="PTHR32166">
    <property type="entry name" value="OSJNBA0013A04.12 PROTEIN"/>
    <property type="match status" value="1"/>
</dbReference>
<evidence type="ECO:0000256" key="6">
    <source>
        <dbReference type="ARBA" id="ARBA00023242"/>
    </source>
</evidence>
<keyword evidence="6" id="KW-0539">Nucleus</keyword>
<evidence type="ECO:0000256" key="7">
    <source>
        <dbReference type="PROSITE-ProRule" id="PRU00027"/>
    </source>
</evidence>
<dbReference type="SUPFAM" id="SSF53098">
    <property type="entry name" value="Ribonuclease H-like"/>
    <property type="match status" value="1"/>
</dbReference>